<dbReference type="Proteomes" id="UP000800097">
    <property type="component" value="Unassembled WGS sequence"/>
</dbReference>
<dbReference type="AlphaFoldDB" id="A0A6A6JDM8"/>
<dbReference type="EMBL" id="ML986503">
    <property type="protein sequence ID" value="KAF2274375.1"/>
    <property type="molecule type" value="Genomic_DNA"/>
</dbReference>
<accession>A0A6A6JDM8</accession>
<feature type="region of interest" description="Disordered" evidence="1">
    <location>
        <begin position="66"/>
        <end position="102"/>
    </location>
</feature>
<feature type="compositionally biased region" description="Polar residues" evidence="1">
    <location>
        <begin position="20"/>
        <end position="31"/>
    </location>
</feature>
<gene>
    <name evidence="2" type="ORF">EI97DRAFT_460233</name>
</gene>
<evidence type="ECO:0000313" key="2">
    <source>
        <dbReference type="EMBL" id="KAF2274375.1"/>
    </source>
</evidence>
<dbReference type="GeneID" id="54554268"/>
<protein>
    <submittedName>
        <fullName evidence="2">Uncharacterized protein</fullName>
    </submittedName>
</protein>
<evidence type="ECO:0000256" key="1">
    <source>
        <dbReference type="SAM" id="MobiDB-lite"/>
    </source>
</evidence>
<feature type="region of interest" description="Disordered" evidence="1">
    <location>
        <begin position="1"/>
        <end position="32"/>
    </location>
</feature>
<evidence type="ECO:0000313" key="3">
    <source>
        <dbReference type="Proteomes" id="UP000800097"/>
    </source>
</evidence>
<reference evidence="2" key="1">
    <citation type="journal article" date="2020" name="Stud. Mycol.">
        <title>101 Dothideomycetes genomes: a test case for predicting lifestyles and emergence of pathogens.</title>
        <authorList>
            <person name="Haridas S."/>
            <person name="Albert R."/>
            <person name="Binder M."/>
            <person name="Bloem J."/>
            <person name="Labutti K."/>
            <person name="Salamov A."/>
            <person name="Andreopoulos B."/>
            <person name="Baker S."/>
            <person name="Barry K."/>
            <person name="Bills G."/>
            <person name="Bluhm B."/>
            <person name="Cannon C."/>
            <person name="Castanera R."/>
            <person name="Culley D."/>
            <person name="Daum C."/>
            <person name="Ezra D."/>
            <person name="Gonzalez J."/>
            <person name="Henrissat B."/>
            <person name="Kuo A."/>
            <person name="Liang C."/>
            <person name="Lipzen A."/>
            <person name="Lutzoni F."/>
            <person name="Magnuson J."/>
            <person name="Mondo S."/>
            <person name="Nolan M."/>
            <person name="Ohm R."/>
            <person name="Pangilinan J."/>
            <person name="Park H.-J."/>
            <person name="Ramirez L."/>
            <person name="Alfaro M."/>
            <person name="Sun H."/>
            <person name="Tritt A."/>
            <person name="Yoshinaga Y."/>
            <person name="Zwiers L.-H."/>
            <person name="Turgeon B."/>
            <person name="Goodwin S."/>
            <person name="Spatafora J."/>
            <person name="Crous P."/>
            <person name="Grigoriev I."/>
        </authorList>
    </citation>
    <scope>NUCLEOTIDE SEQUENCE</scope>
    <source>
        <strain evidence="2">CBS 379.55</strain>
    </source>
</reference>
<dbReference type="RefSeq" id="XP_033651914.1">
    <property type="nucleotide sequence ID" value="XM_033801093.1"/>
</dbReference>
<name>A0A6A6JDM8_WESOR</name>
<keyword evidence="3" id="KW-1185">Reference proteome</keyword>
<proteinExistence type="predicted"/>
<feature type="compositionally biased region" description="Pro residues" evidence="1">
    <location>
        <begin position="1"/>
        <end position="17"/>
    </location>
</feature>
<sequence>MPHPLTTPKPGTKPPATPGQWSPTQPRTFSVSAPRRAVLTSPLGRLEMFWRGSGDGGVLAAVWAKKEVEGKPTGDGGGRKEREGASYGDKVEEDVRSGRFDP</sequence>
<organism evidence="2 3">
    <name type="scientific">Westerdykella ornata</name>
    <dbReference type="NCBI Taxonomy" id="318751"/>
    <lineage>
        <taxon>Eukaryota</taxon>
        <taxon>Fungi</taxon>
        <taxon>Dikarya</taxon>
        <taxon>Ascomycota</taxon>
        <taxon>Pezizomycotina</taxon>
        <taxon>Dothideomycetes</taxon>
        <taxon>Pleosporomycetidae</taxon>
        <taxon>Pleosporales</taxon>
        <taxon>Sporormiaceae</taxon>
        <taxon>Westerdykella</taxon>
    </lineage>
</organism>